<comment type="caution">
    <text evidence="2">The sequence shown here is derived from an EMBL/GenBank/DDBJ whole genome shotgun (WGS) entry which is preliminary data.</text>
</comment>
<dbReference type="EMBL" id="LAZR01002254">
    <property type="protein sequence ID" value="KKN32425.1"/>
    <property type="molecule type" value="Genomic_DNA"/>
</dbReference>
<name>A0A0F9PKT2_9ZZZZ</name>
<dbReference type="AlphaFoldDB" id="A0A0F9PKT2"/>
<evidence type="ECO:0000256" key="1">
    <source>
        <dbReference type="SAM" id="Phobius"/>
    </source>
</evidence>
<keyword evidence="1" id="KW-0812">Transmembrane</keyword>
<protein>
    <submittedName>
        <fullName evidence="2">Uncharacterized protein</fullName>
    </submittedName>
</protein>
<accession>A0A0F9PKT2</accession>
<sequence>MPDKLDRIEKDVAAIKRWQERHEEKHGDDAAMLGRVLDSIKVHTDNHHGRLSQAKQAVIPVGLIGLLAAIAEIVRQFLV</sequence>
<organism evidence="2">
    <name type="scientific">marine sediment metagenome</name>
    <dbReference type="NCBI Taxonomy" id="412755"/>
    <lineage>
        <taxon>unclassified sequences</taxon>
        <taxon>metagenomes</taxon>
        <taxon>ecological metagenomes</taxon>
    </lineage>
</organism>
<keyword evidence="1" id="KW-0472">Membrane</keyword>
<feature type="transmembrane region" description="Helical" evidence="1">
    <location>
        <begin position="57"/>
        <end position="78"/>
    </location>
</feature>
<reference evidence="2" key="1">
    <citation type="journal article" date="2015" name="Nature">
        <title>Complex archaea that bridge the gap between prokaryotes and eukaryotes.</title>
        <authorList>
            <person name="Spang A."/>
            <person name="Saw J.H."/>
            <person name="Jorgensen S.L."/>
            <person name="Zaremba-Niedzwiedzka K."/>
            <person name="Martijn J."/>
            <person name="Lind A.E."/>
            <person name="van Eijk R."/>
            <person name="Schleper C."/>
            <person name="Guy L."/>
            <person name="Ettema T.J."/>
        </authorList>
    </citation>
    <scope>NUCLEOTIDE SEQUENCE</scope>
</reference>
<evidence type="ECO:0000313" key="2">
    <source>
        <dbReference type="EMBL" id="KKN32425.1"/>
    </source>
</evidence>
<proteinExistence type="predicted"/>
<keyword evidence="1" id="KW-1133">Transmembrane helix</keyword>
<gene>
    <name evidence="2" type="ORF">LCGC14_0814130</name>
</gene>